<name>D3BRI0_HETP5</name>
<dbReference type="InParanoid" id="D3BRI0"/>
<dbReference type="InterPro" id="IPR027417">
    <property type="entry name" value="P-loop_NTPase"/>
</dbReference>
<evidence type="ECO:0000313" key="2">
    <source>
        <dbReference type="Proteomes" id="UP000001396"/>
    </source>
</evidence>
<dbReference type="AlphaFoldDB" id="D3BRI0"/>
<dbReference type="OMA" id="INTIRCN"/>
<dbReference type="SUPFAM" id="SSF52540">
    <property type="entry name" value="P-loop containing nucleoside triphosphate hydrolases"/>
    <property type="match status" value="1"/>
</dbReference>
<organism evidence="1 2">
    <name type="scientific">Heterostelium pallidum (strain ATCC 26659 / Pp 5 / PN500)</name>
    <name type="common">Cellular slime mold</name>
    <name type="synonym">Polysphondylium pallidum</name>
    <dbReference type="NCBI Taxonomy" id="670386"/>
    <lineage>
        <taxon>Eukaryota</taxon>
        <taxon>Amoebozoa</taxon>
        <taxon>Evosea</taxon>
        <taxon>Eumycetozoa</taxon>
        <taxon>Dictyostelia</taxon>
        <taxon>Acytosteliales</taxon>
        <taxon>Acytosteliaceae</taxon>
        <taxon>Heterostelium</taxon>
    </lineage>
</organism>
<protein>
    <submittedName>
        <fullName evidence="1">Uncharacterized protein</fullName>
    </submittedName>
</protein>
<reference evidence="1 2" key="1">
    <citation type="journal article" date="2011" name="Genome Res.">
        <title>Phylogeny-wide analysis of social amoeba genomes highlights ancient origins for complex intercellular communication.</title>
        <authorList>
            <person name="Heidel A.J."/>
            <person name="Lawal H.M."/>
            <person name="Felder M."/>
            <person name="Schilde C."/>
            <person name="Helps N.R."/>
            <person name="Tunggal B."/>
            <person name="Rivero F."/>
            <person name="John U."/>
            <person name="Schleicher M."/>
            <person name="Eichinger L."/>
            <person name="Platzer M."/>
            <person name="Noegel A.A."/>
            <person name="Schaap P."/>
            <person name="Gloeckner G."/>
        </authorList>
    </citation>
    <scope>NUCLEOTIDE SEQUENCE [LARGE SCALE GENOMIC DNA]</scope>
    <source>
        <strain evidence="2">ATCC 26659 / Pp 5 / PN500</strain>
    </source>
</reference>
<proteinExistence type="predicted"/>
<dbReference type="Proteomes" id="UP000001396">
    <property type="component" value="Unassembled WGS sequence"/>
</dbReference>
<sequence length="723" mass="84104">MDAAINTIRCNQQLTNEQKDNLIASCSLYSNLDLVNFINDNHKEHLDDILLKLSKHQEEHIHSLQEIKEENINLESLNFSEDERKFKQISQEMSLLSSNMTISDQLFQKSETQDENGIEEYKEVYKSITYGEITSYNQEYYYHIPFENLQLGQLENCLSKKGCFSVMGSIKSGKTSLMDAFSNRLTNTTDFVPIMINFNEFKDSNSTNFYDWFINSLRNTKSNIPFSSPSSQSDIKDIFTRYSVTFNDSFVILLFDEFDSFLEIDTSQNYEFLKLVNEMMNSPEYCLYSCFAFGNCNMLNLIDGLVSTYQEFQRSESTSIHDYHFFNSHDTVFLHGFKSQDIRDLLLEWSEHNGIQIDNEVLNIMVGSMGGYPGLLGLIGEELERTDLKCKLDMKRWITIRRSIINHLRTLPIYSRLIRMINRSQEMIDSIIDILSTPPFYTIKLNNHINENGDINDNKDNDQDQDPLAQQCFMKELANVGILRVLNREKSEFRFVSPIFKDYLLNELSIFNNSFIYPNNWYSHIPHFIKSLISSLKPFSNSDIIILGDKLKLEYNLQIQVAAALESGIYNSYHDNHINRYLVQIDPVTDLEKPVPHIFLSVEHDILFEMISDQTWEEIGDLNQVIEESISYANTLGVHYIIIFNTVNKLKGLSNIKVTWDNYSIWIYQVATSSNNNNNNNNNIDNINNNNADNNNKIKTYTISNDNINLIDFNSLVNFIDYR</sequence>
<dbReference type="EMBL" id="ADBJ01000050">
    <property type="protein sequence ID" value="EFA76012.1"/>
    <property type="molecule type" value="Genomic_DNA"/>
</dbReference>
<gene>
    <name evidence="1" type="ORF">PPL_10591</name>
</gene>
<evidence type="ECO:0000313" key="1">
    <source>
        <dbReference type="EMBL" id="EFA76012.1"/>
    </source>
</evidence>
<comment type="caution">
    <text evidence="1">The sequence shown here is derived from an EMBL/GenBank/DDBJ whole genome shotgun (WGS) entry which is preliminary data.</text>
</comment>
<keyword evidence="2" id="KW-1185">Reference proteome</keyword>
<dbReference type="Gene3D" id="3.40.50.300">
    <property type="entry name" value="P-loop containing nucleotide triphosphate hydrolases"/>
    <property type="match status" value="1"/>
</dbReference>
<accession>D3BRI0</accession>
<dbReference type="RefSeq" id="XP_020428146.1">
    <property type="nucleotide sequence ID" value="XM_020581359.1"/>
</dbReference>
<dbReference type="GeneID" id="31366060"/>